<dbReference type="AlphaFoldDB" id="A0AA38NUU1"/>
<evidence type="ECO:0008006" key="3">
    <source>
        <dbReference type="Google" id="ProtNLM"/>
    </source>
</evidence>
<evidence type="ECO:0000313" key="1">
    <source>
        <dbReference type="EMBL" id="KAJ3831019.1"/>
    </source>
</evidence>
<proteinExistence type="predicted"/>
<accession>A0AA38NUU1</accession>
<name>A0AA38NUU1_9AGAR</name>
<evidence type="ECO:0000313" key="2">
    <source>
        <dbReference type="Proteomes" id="UP001163846"/>
    </source>
</evidence>
<sequence>MPSVFGLFDTLHSVTVEKILGFLDFIELQHLRRTCHTANIYVADFHRRAYNISHILLPYLNDVEIKEFRGIQASTGMVISGSSALQFFNRETYDTEHHHPDLDTYCLLGKCDVVGRWLLSTGYEYHPRRNQLQSFQDDFDKKQSTSNTPADTDLVSEHYPSRTFIAVWNFV</sequence>
<dbReference type="EMBL" id="MU807917">
    <property type="protein sequence ID" value="KAJ3831019.1"/>
    <property type="molecule type" value="Genomic_DNA"/>
</dbReference>
<gene>
    <name evidence="1" type="ORF">F5878DRAFT_123942</name>
</gene>
<dbReference type="Proteomes" id="UP001163846">
    <property type="component" value="Unassembled WGS sequence"/>
</dbReference>
<protein>
    <recommendedName>
        <fullName evidence="3">F-box domain-containing protein</fullName>
    </recommendedName>
</protein>
<comment type="caution">
    <text evidence="1">The sequence shown here is derived from an EMBL/GenBank/DDBJ whole genome shotgun (WGS) entry which is preliminary data.</text>
</comment>
<organism evidence="1 2">
    <name type="scientific">Lentinula raphanica</name>
    <dbReference type="NCBI Taxonomy" id="153919"/>
    <lineage>
        <taxon>Eukaryota</taxon>
        <taxon>Fungi</taxon>
        <taxon>Dikarya</taxon>
        <taxon>Basidiomycota</taxon>
        <taxon>Agaricomycotina</taxon>
        <taxon>Agaricomycetes</taxon>
        <taxon>Agaricomycetidae</taxon>
        <taxon>Agaricales</taxon>
        <taxon>Marasmiineae</taxon>
        <taxon>Omphalotaceae</taxon>
        <taxon>Lentinula</taxon>
    </lineage>
</organism>
<feature type="non-terminal residue" evidence="1">
    <location>
        <position position="171"/>
    </location>
</feature>
<reference evidence="1" key="1">
    <citation type="submission" date="2022-08" db="EMBL/GenBank/DDBJ databases">
        <authorList>
            <consortium name="DOE Joint Genome Institute"/>
            <person name="Min B."/>
            <person name="Riley R."/>
            <person name="Sierra-Patev S."/>
            <person name="Naranjo-Ortiz M."/>
            <person name="Looney B."/>
            <person name="Konkel Z."/>
            <person name="Slot J.C."/>
            <person name="Sakamoto Y."/>
            <person name="Steenwyk J.L."/>
            <person name="Rokas A."/>
            <person name="Carro J."/>
            <person name="Camarero S."/>
            <person name="Ferreira P."/>
            <person name="Molpeceres G."/>
            <person name="Ruiz-Duenas F.J."/>
            <person name="Serrano A."/>
            <person name="Henrissat B."/>
            <person name="Drula E."/>
            <person name="Hughes K.W."/>
            <person name="Mata J.L."/>
            <person name="Ishikawa N.K."/>
            <person name="Vargas-Isla R."/>
            <person name="Ushijima S."/>
            <person name="Smith C.A."/>
            <person name="Ahrendt S."/>
            <person name="Andreopoulos W."/>
            <person name="He G."/>
            <person name="Labutti K."/>
            <person name="Lipzen A."/>
            <person name="Ng V."/>
            <person name="Sandor L."/>
            <person name="Barry K."/>
            <person name="Martinez A.T."/>
            <person name="Xiao Y."/>
            <person name="Gibbons J.G."/>
            <person name="Terashima K."/>
            <person name="Hibbett D.S."/>
            <person name="Grigoriev I.V."/>
        </authorList>
    </citation>
    <scope>NUCLEOTIDE SEQUENCE</scope>
    <source>
        <strain evidence="1">TFB9207</strain>
    </source>
</reference>
<keyword evidence="2" id="KW-1185">Reference proteome</keyword>